<evidence type="ECO:0000313" key="2">
    <source>
        <dbReference type="Proteomes" id="UP000679220"/>
    </source>
</evidence>
<dbReference type="EMBL" id="JAGTAR010000075">
    <property type="protein sequence ID" value="MBR8538372.1"/>
    <property type="molecule type" value="Genomic_DNA"/>
</dbReference>
<dbReference type="Proteomes" id="UP000679220">
    <property type="component" value="Unassembled WGS sequence"/>
</dbReference>
<gene>
    <name evidence="1" type="ORF">KDU71_22565</name>
</gene>
<evidence type="ECO:0000313" key="1">
    <source>
        <dbReference type="EMBL" id="MBR8538372.1"/>
    </source>
</evidence>
<comment type="caution">
    <text evidence="1">The sequence shown here is derived from an EMBL/GenBank/DDBJ whole genome shotgun (WGS) entry which is preliminary data.</text>
</comment>
<dbReference type="AlphaFoldDB" id="A0A941F864"/>
<accession>A0A941F864</accession>
<name>A0A941F864_9BACT</name>
<protein>
    <submittedName>
        <fullName evidence="1">Uncharacterized protein</fullName>
    </submittedName>
</protein>
<dbReference type="RefSeq" id="WP_212193395.1">
    <property type="nucleotide sequence ID" value="NZ_JAGTAR010000075.1"/>
</dbReference>
<organism evidence="1 2">
    <name type="scientific">Carboxylicivirga sediminis</name>
    <dbReference type="NCBI Taxonomy" id="2006564"/>
    <lineage>
        <taxon>Bacteria</taxon>
        <taxon>Pseudomonadati</taxon>
        <taxon>Bacteroidota</taxon>
        <taxon>Bacteroidia</taxon>
        <taxon>Marinilabiliales</taxon>
        <taxon>Marinilabiliaceae</taxon>
        <taxon>Carboxylicivirga</taxon>
    </lineage>
</organism>
<reference evidence="1" key="1">
    <citation type="journal article" date="2018" name="Int. J. Syst. Evol. Microbiol.">
        <title>Carboxylicivirga sediminis sp. nov., isolated from coastal sediment.</title>
        <authorList>
            <person name="Wang F.Q."/>
            <person name="Ren L.H."/>
            <person name="Zou R.J."/>
            <person name="Sun Y.Z."/>
            <person name="Liu X.J."/>
            <person name="Jiang F."/>
            <person name="Liu L.J."/>
        </authorList>
    </citation>
    <scope>NUCLEOTIDE SEQUENCE</scope>
    <source>
        <strain evidence="1">JR1</strain>
    </source>
</reference>
<reference evidence="1" key="2">
    <citation type="submission" date="2021-04" db="EMBL/GenBank/DDBJ databases">
        <authorList>
            <person name="Zhang T."/>
            <person name="Zhang Y."/>
            <person name="Lu D."/>
            <person name="Zuo D."/>
            <person name="Du Z."/>
        </authorList>
    </citation>
    <scope>NUCLEOTIDE SEQUENCE</scope>
    <source>
        <strain evidence="1">JR1</strain>
    </source>
</reference>
<sequence length="76" mass="8768">MTESVAFEKTIEYLTQDSLTRERIGDFQGYENKIGGELSTSKAKFYIRIFGSKDTIVTKVVLTKNETEWQIIDLEL</sequence>
<proteinExistence type="predicted"/>
<keyword evidence="2" id="KW-1185">Reference proteome</keyword>